<reference evidence="2" key="1">
    <citation type="submission" date="2020-04" db="EMBL/GenBank/DDBJ databases">
        <authorList>
            <person name="Chiriac C."/>
            <person name="Salcher M."/>
            <person name="Ghai R."/>
            <person name="Kavagutti S V."/>
        </authorList>
    </citation>
    <scope>NUCLEOTIDE SEQUENCE</scope>
</reference>
<feature type="domain" description="Calcineurin-like phosphoesterase" evidence="1">
    <location>
        <begin position="3"/>
        <end position="181"/>
    </location>
</feature>
<dbReference type="InterPro" id="IPR004843">
    <property type="entry name" value="Calcineurin-like_PHP"/>
</dbReference>
<gene>
    <name evidence="2" type="ORF">UFOVP75_100</name>
</gene>
<evidence type="ECO:0000259" key="1">
    <source>
        <dbReference type="Pfam" id="PF00149"/>
    </source>
</evidence>
<dbReference type="Gene3D" id="3.60.21.10">
    <property type="match status" value="1"/>
</dbReference>
<dbReference type="GO" id="GO:0004519">
    <property type="term" value="F:endonuclease activity"/>
    <property type="evidence" value="ECO:0007669"/>
    <property type="project" value="UniProtKB-KW"/>
</dbReference>
<keyword evidence="2" id="KW-0540">Nuclease</keyword>
<protein>
    <submittedName>
        <fullName evidence="2">Endonuclease subunit</fullName>
    </submittedName>
</protein>
<dbReference type="SUPFAM" id="SSF56300">
    <property type="entry name" value="Metallo-dependent phosphatases"/>
    <property type="match status" value="1"/>
</dbReference>
<sequence length="337" mass="37835">MPRLLLVGDPHVTVEEMPDCQKLIDYTLKVAIEQKVDRVVFMGDLYHTHALVHTGVMEFWRNAFAQFKAKRFKVGVLLGNHDQPGNSESTSHALLAHSGAANVDVWDTPEMEADFGYIPYCHTPDHFVKTAKQLADGGAKTILCHQTFAGSVYENGFFAKDGVNPDELPAGVQFISGHIHTPQEFGPIWYIGAPRWRTLSDANIDRNIWVIDVDGDGVVTKRTPFSMKGICREIRYLKIQDNEVKEGNALTDEEGNLVSTIDWRIDSYGSVQHNDQLKKEFARPGVKIRCFNTDVSKVTVKESDGIDNAFMGFMGTFKPKHGTPTDKLASMFKERFQ</sequence>
<dbReference type="PANTHER" id="PTHR30337">
    <property type="entry name" value="COMPONENT OF ATP-DEPENDENT DSDNA EXONUCLEASE"/>
    <property type="match status" value="1"/>
</dbReference>
<dbReference type="InterPro" id="IPR029052">
    <property type="entry name" value="Metallo-depent_PP-like"/>
</dbReference>
<accession>A0A6J5L0Z9</accession>
<dbReference type="Pfam" id="PF00149">
    <property type="entry name" value="Metallophos"/>
    <property type="match status" value="1"/>
</dbReference>
<dbReference type="EMBL" id="LR796209">
    <property type="protein sequence ID" value="CAB4127245.1"/>
    <property type="molecule type" value="Genomic_DNA"/>
</dbReference>
<keyword evidence="2" id="KW-0255">Endonuclease</keyword>
<organism evidence="2">
    <name type="scientific">uncultured Caudovirales phage</name>
    <dbReference type="NCBI Taxonomy" id="2100421"/>
    <lineage>
        <taxon>Viruses</taxon>
        <taxon>Duplodnaviria</taxon>
        <taxon>Heunggongvirae</taxon>
        <taxon>Uroviricota</taxon>
        <taxon>Caudoviricetes</taxon>
        <taxon>Peduoviridae</taxon>
        <taxon>Maltschvirus</taxon>
        <taxon>Maltschvirus maltsch</taxon>
    </lineage>
</organism>
<dbReference type="InterPro" id="IPR050535">
    <property type="entry name" value="DNA_Repair-Maintenance_Comp"/>
</dbReference>
<name>A0A6J5L0Z9_9CAUD</name>
<evidence type="ECO:0000313" key="2">
    <source>
        <dbReference type="EMBL" id="CAB4127245.1"/>
    </source>
</evidence>
<keyword evidence="2" id="KW-0378">Hydrolase</keyword>
<dbReference type="GO" id="GO:0016787">
    <property type="term" value="F:hydrolase activity"/>
    <property type="evidence" value="ECO:0007669"/>
    <property type="project" value="InterPro"/>
</dbReference>
<proteinExistence type="predicted"/>